<dbReference type="Proteomes" id="UP001172457">
    <property type="component" value="Chromosome 6"/>
</dbReference>
<feature type="domain" description="Reverse transcriptase zinc-binding" evidence="1">
    <location>
        <begin position="114"/>
        <end position="170"/>
    </location>
</feature>
<name>A0AA38SLW1_9ASTR</name>
<evidence type="ECO:0000313" key="3">
    <source>
        <dbReference type="Proteomes" id="UP001172457"/>
    </source>
</evidence>
<accession>A0AA38SLW1</accession>
<protein>
    <recommendedName>
        <fullName evidence="1">Reverse transcriptase zinc-binding domain-containing protein</fullName>
    </recommendedName>
</protein>
<evidence type="ECO:0000259" key="1">
    <source>
        <dbReference type="Pfam" id="PF13966"/>
    </source>
</evidence>
<proteinExistence type="predicted"/>
<dbReference type="InterPro" id="IPR026960">
    <property type="entry name" value="RVT-Znf"/>
</dbReference>
<dbReference type="AlphaFoldDB" id="A0AA38SLW1"/>
<dbReference type="Pfam" id="PF13966">
    <property type="entry name" value="zf-RVT"/>
    <property type="match status" value="1"/>
</dbReference>
<keyword evidence="3" id="KW-1185">Reference proteome</keyword>
<sequence>MFIGFKAPNSGWPNAMQRPMVDGSKFKFWKEAWNGSSSLEERFPHLAALHTNVNCTIAERISRSTGGTMFCGSWRREIRNGLEEREVSIVKDICSNLSIHDSRSELATNDLEQAGFKVTICNRRARIDRLPTMSNLVQRGINIATETYAMCNEASETCDHIFLRCSKVTEVKRVMDYSVYIDWHYLF</sequence>
<dbReference type="EMBL" id="JARYMX010000006">
    <property type="protein sequence ID" value="KAJ9544798.1"/>
    <property type="molecule type" value="Genomic_DNA"/>
</dbReference>
<comment type="caution">
    <text evidence="2">The sequence shown here is derived from an EMBL/GenBank/DDBJ whole genome shotgun (WGS) entry which is preliminary data.</text>
</comment>
<gene>
    <name evidence="2" type="ORF">OSB04_024505</name>
</gene>
<organism evidence="2 3">
    <name type="scientific">Centaurea solstitialis</name>
    <name type="common">yellow star-thistle</name>
    <dbReference type="NCBI Taxonomy" id="347529"/>
    <lineage>
        <taxon>Eukaryota</taxon>
        <taxon>Viridiplantae</taxon>
        <taxon>Streptophyta</taxon>
        <taxon>Embryophyta</taxon>
        <taxon>Tracheophyta</taxon>
        <taxon>Spermatophyta</taxon>
        <taxon>Magnoliopsida</taxon>
        <taxon>eudicotyledons</taxon>
        <taxon>Gunneridae</taxon>
        <taxon>Pentapetalae</taxon>
        <taxon>asterids</taxon>
        <taxon>campanulids</taxon>
        <taxon>Asterales</taxon>
        <taxon>Asteraceae</taxon>
        <taxon>Carduoideae</taxon>
        <taxon>Cardueae</taxon>
        <taxon>Centaureinae</taxon>
        <taxon>Centaurea</taxon>
    </lineage>
</organism>
<reference evidence="2" key="1">
    <citation type="submission" date="2023-03" db="EMBL/GenBank/DDBJ databases">
        <title>Chromosome-scale reference genome and RAD-based genetic map of yellow starthistle (Centaurea solstitialis) reveal putative structural variation and QTLs associated with invader traits.</title>
        <authorList>
            <person name="Reatini B."/>
            <person name="Cang F.A."/>
            <person name="Jiang Q."/>
            <person name="Mckibben M.T.W."/>
            <person name="Barker M.S."/>
            <person name="Rieseberg L.H."/>
            <person name="Dlugosch K.M."/>
        </authorList>
    </citation>
    <scope>NUCLEOTIDE SEQUENCE</scope>
    <source>
        <strain evidence="2">CAN-66</strain>
        <tissue evidence="2">Leaf</tissue>
    </source>
</reference>
<evidence type="ECO:0000313" key="2">
    <source>
        <dbReference type="EMBL" id="KAJ9544798.1"/>
    </source>
</evidence>